<dbReference type="AlphaFoldDB" id="A0A2T4JP61"/>
<organism evidence="2 3">
    <name type="scientific">Cereibacter changlensis JA139</name>
    <dbReference type="NCBI Taxonomy" id="1188249"/>
    <lineage>
        <taxon>Bacteria</taxon>
        <taxon>Pseudomonadati</taxon>
        <taxon>Pseudomonadota</taxon>
        <taxon>Alphaproteobacteria</taxon>
        <taxon>Rhodobacterales</taxon>
        <taxon>Paracoccaceae</taxon>
        <taxon>Cereibacter</taxon>
    </lineage>
</organism>
<keyword evidence="3" id="KW-1185">Reference proteome</keyword>
<sequence>MSEQRDDKVRERAYEIWESEGRPEAQSEAHWARACQEIDAEAGAGDGSNPPPSTPGEGIDAIGEDGRSSAAEPLGRSDAG</sequence>
<feature type="compositionally biased region" description="Basic and acidic residues" evidence="1">
    <location>
        <begin position="1"/>
        <end position="31"/>
    </location>
</feature>
<gene>
    <name evidence="2" type="ORF">C5F48_21590</name>
</gene>
<proteinExistence type="predicted"/>
<dbReference type="RefSeq" id="WP_107665819.1">
    <property type="nucleotide sequence ID" value="NZ_PZKG01000200.1"/>
</dbReference>
<protein>
    <submittedName>
        <fullName evidence="2">DUF2934 domain-containing protein</fullName>
    </submittedName>
</protein>
<evidence type="ECO:0000256" key="1">
    <source>
        <dbReference type="SAM" id="MobiDB-lite"/>
    </source>
</evidence>
<feature type="region of interest" description="Disordered" evidence="1">
    <location>
        <begin position="1"/>
        <end position="80"/>
    </location>
</feature>
<reference evidence="2 3" key="1">
    <citation type="submission" date="2018-03" db="EMBL/GenBank/DDBJ databases">
        <title>Cereibacter changlensis.</title>
        <authorList>
            <person name="Meyer T.E."/>
            <person name="Miller S."/>
            <person name="Lodha T."/>
            <person name="Gandham S."/>
            <person name="Chintalapati S."/>
            <person name="Chintalapati V.R."/>
        </authorList>
    </citation>
    <scope>NUCLEOTIDE SEQUENCE [LARGE SCALE GENOMIC DNA]</scope>
    <source>
        <strain evidence="2 3">JA139</strain>
    </source>
</reference>
<evidence type="ECO:0000313" key="3">
    <source>
        <dbReference type="Proteomes" id="UP000241010"/>
    </source>
</evidence>
<accession>A0A2T4JP61</accession>
<dbReference type="OrthoDB" id="9811127at2"/>
<dbReference type="InterPro" id="IPR021327">
    <property type="entry name" value="DUF2934"/>
</dbReference>
<name>A0A2T4JP61_9RHOB</name>
<evidence type="ECO:0000313" key="2">
    <source>
        <dbReference type="EMBL" id="PTE19688.1"/>
    </source>
</evidence>
<dbReference type="EMBL" id="PZKG01000200">
    <property type="protein sequence ID" value="PTE19688.1"/>
    <property type="molecule type" value="Genomic_DNA"/>
</dbReference>
<dbReference type="Proteomes" id="UP000241010">
    <property type="component" value="Unassembled WGS sequence"/>
</dbReference>
<dbReference type="Pfam" id="PF11154">
    <property type="entry name" value="DUF2934"/>
    <property type="match status" value="1"/>
</dbReference>
<comment type="caution">
    <text evidence="2">The sequence shown here is derived from an EMBL/GenBank/DDBJ whole genome shotgun (WGS) entry which is preliminary data.</text>
</comment>